<evidence type="ECO:0000313" key="3">
    <source>
        <dbReference type="WBParaSite" id="maker-unitig_34243-snap-gene-0.2-mRNA-1"/>
    </source>
</evidence>
<dbReference type="Gene3D" id="2.130.10.10">
    <property type="entry name" value="YVTN repeat-like/Quinoprotein amine dehydrogenase"/>
    <property type="match status" value="1"/>
</dbReference>
<proteinExistence type="predicted"/>
<dbReference type="PANTHER" id="PTHR45048">
    <property type="match status" value="1"/>
</dbReference>
<reference evidence="3" key="1">
    <citation type="submission" date="2016-11" db="UniProtKB">
        <authorList>
            <consortium name="WormBaseParasite"/>
        </authorList>
    </citation>
    <scope>IDENTIFICATION</scope>
</reference>
<organism evidence="2 3">
    <name type="scientific">Macrostomum lignano</name>
    <dbReference type="NCBI Taxonomy" id="282301"/>
    <lineage>
        <taxon>Eukaryota</taxon>
        <taxon>Metazoa</taxon>
        <taxon>Spiralia</taxon>
        <taxon>Lophotrochozoa</taxon>
        <taxon>Platyhelminthes</taxon>
        <taxon>Rhabditophora</taxon>
        <taxon>Macrostomorpha</taxon>
        <taxon>Macrostomida</taxon>
        <taxon>Macrostomidae</taxon>
        <taxon>Macrostomum</taxon>
    </lineage>
</organism>
<feature type="compositionally biased region" description="Gly residues" evidence="1">
    <location>
        <begin position="167"/>
        <end position="181"/>
    </location>
</feature>
<sequence length="488" mass="52393">FYKEFYQLAQSWMTLSSSLGLRGSGHGLREAGQGGDQREIPGRVCQGHGGQARIGFLAAPVAGLAPLSTNSTRISQAFSFLSPYTEAASRGNSSIDQKPAHLEGGAQERRLEEAAGRPAARTLASRRPVNRRPPAHVLAAEEAERRRAAEAAAVEAAKARRRRRSEGGGGSEGGGAGGGSGQSRARARRLLSRDSETDAQIQLTICPDIPEACAPAASFARTPAACRPAGTALHACGTSAPARAALASPDTPCARLSCARGDPDGGRAVSAGWDKAFCPCGTLETGAPGLWRRRVAGSHRQRTPGFLAATAVASCLSADERCLATCSWDKRILMYDISTGMYRSQGPKIFEESHEGGSISSCCRLSADGAKLRQRLLRQHRDVWTPRTACREIRLQRPRDWVETSALSADGAWMMSAMRRTPPCGLWIHGSEWTKCRPWPRSRATGTVVHMKGLEDTCGKTLQPGWQAGSDRSAVFWRLIDRPARQED</sequence>
<feature type="region of interest" description="Disordered" evidence="1">
    <location>
        <begin position="151"/>
        <end position="195"/>
    </location>
</feature>
<name>A0A1I8FGW1_9PLAT</name>
<protein>
    <submittedName>
        <fullName evidence="3">WD_REPEATS_REGION domain-containing protein</fullName>
    </submittedName>
</protein>
<dbReference type="SUPFAM" id="SSF50998">
    <property type="entry name" value="Quinoprotein alcohol dehydrogenase-like"/>
    <property type="match status" value="1"/>
</dbReference>
<dbReference type="Proteomes" id="UP000095280">
    <property type="component" value="Unplaced"/>
</dbReference>
<evidence type="ECO:0000313" key="2">
    <source>
        <dbReference type="Proteomes" id="UP000095280"/>
    </source>
</evidence>
<dbReference type="AlphaFoldDB" id="A0A1I8FGW1"/>
<keyword evidence="2" id="KW-1185">Reference proteome</keyword>
<feature type="region of interest" description="Disordered" evidence="1">
    <location>
        <begin position="109"/>
        <end position="135"/>
    </location>
</feature>
<dbReference type="WBParaSite" id="maker-unitig_34243-snap-gene-0.2-mRNA-1">
    <property type="protein sequence ID" value="maker-unitig_34243-snap-gene-0.2-mRNA-1"/>
    <property type="gene ID" value="maker-unitig_34243-snap-gene-0.2"/>
</dbReference>
<evidence type="ECO:0000256" key="1">
    <source>
        <dbReference type="SAM" id="MobiDB-lite"/>
    </source>
</evidence>
<accession>A0A1I8FGW1</accession>
<dbReference type="PANTHER" id="PTHR45048:SF1">
    <property type="entry name" value="WD REPEAT-CONTAINING PROTEIN 88"/>
    <property type="match status" value="1"/>
</dbReference>
<dbReference type="InterPro" id="IPR011047">
    <property type="entry name" value="Quinoprotein_ADH-like_sf"/>
</dbReference>
<dbReference type="InterPro" id="IPR015943">
    <property type="entry name" value="WD40/YVTN_repeat-like_dom_sf"/>
</dbReference>